<dbReference type="Proteomes" id="UP000000226">
    <property type="component" value="Chromosome 11"/>
</dbReference>
<comment type="similarity">
    <text evidence="2 6">Belongs to the plant self-incompatibility (S1) protein family.</text>
</comment>
<dbReference type="Pfam" id="PF05938">
    <property type="entry name" value="Self-incomp_S1"/>
    <property type="match status" value="1"/>
</dbReference>
<dbReference type="PANTHER" id="PTHR31232">
    <property type="match status" value="1"/>
</dbReference>
<keyword evidence="3 6" id="KW-0713">Self-incompatibility</keyword>
<evidence type="ECO:0000256" key="3">
    <source>
        <dbReference type="ARBA" id="ARBA00022471"/>
    </source>
</evidence>
<dbReference type="GO" id="GO:0060320">
    <property type="term" value="P:rejection of self pollen"/>
    <property type="evidence" value="ECO:0007669"/>
    <property type="project" value="UniProtKB-KW"/>
</dbReference>
<dbReference type="SMR" id="V7AIT0"/>
<dbReference type="EMBL" id="CM002298">
    <property type="protein sequence ID" value="ESW04758.1"/>
    <property type="molecule type" value="Genomic_DNA"/>
</dbReference>
<evidence type="ECO:0000313" key="8">
    <source>
        <dbReference type="Proteomes" id="UP000000226"/>
    </source>
</evidence>
<evidence type="ECO:0000256" key="1">
    <source>
        <dbReference type="ARBA" id="ARBA00004613"/>
    </source>
</evidence>
<keyword evidence="4 6" id="KW-0964">Secreted</keyword>
<protein>
    <recommendedName>
        <fullName evidence="6">S-protein homolog</fullName>
    </recommendedName>
</protein>
<dbReference type="PANTHER" id="PTHR31232:SF43">
    <property type="entry name" value="S-PROTEIN HOMOLOG 29-RELATED"/>
    <property type="match status" value="1"/>
</dbReference>
<organism evidence="7 8">
    <name type="scientific">Phaseolus vulgaris</name>
    <name type="common">Kidney bean</name>
    <name type="synonym">French bean</name>
    <dbReference type="NCBI Taxonomy" id="3885"/>
    <lineage>
        <taxon>Eukaryota</taxon>
        <taxon>Viridiplantae</taxon>
        <taxon>Streptophyta</taxon>
        <taxon>Embryophyta</taxon>
        <taxon>Tracheophyta</taxon>
        <taxon>Spermatophyta</taxon>
        <taxon>Magnoliopsida</taxon>
        <taxon>eudicotyledons</taxon>
        <taxon>Gunneridae</taxon>
        <taxon>Pentapetalae</taxon>
        <taxon>rosids</taxon>
        <taxon>fabids</taxon>
        <taxon>Fabales</taxon>
        <taxon>Fabaceae</taxon>
        <taxon>Papilionoideae</taxon>
        <taxon>50 kb inversion clade</taxon>
        <taxon>NPAAA clade</taxon>
        <taxon>indigoferoid/millettioid clade</taxon>
        <taxon>Phaseoleae</taxon>
        <taxon>Phaseolus</taxon>
    </lineage>
</organism>
<dbReference type="Gramene" id="ESW04758">
    <property type="protein sequence ID" value="ESW04758"/>
    <property type="gene ID" value="PHAVU_011G123100g"/>
</dbReference>
<keyword evidence="5 6" id="KW-0732">Signal</keyword>
<dbReference type="GO" id="GO:0005576">
    <property type="term" value="C:extracellular region"/>
    <property type="evidence" value="ECO:0007669"/>
    <property type="project" value="UniProtKB-SubCell"/>
</dbReference>
<evidence type="ECO:0000313" key="7">
    <source>
        <dbReference type="EMBL" id="ESW04758.1"/>
    </source>
</evidence>
<keyword evidence="8" id="KW-1185">Reference proteome</keyword>
<reference evidence="8" key="1">
    <citation type="journal article" date="2014" name="Nat. Genet.">
        <title>A reference genome for common bean and genome-wide analysis of dual domestications.</title>
        <authorList>
            <person name="Schmutz J."/>
            <person name="McClean P.E."/>
            <person name="Mamidi S."/>
            <person name="Wu G.A."/>
            <person name="Cannon S.B."/>
            <person name="Grimwood J."/>
            <person name="Jenkins J."/>
            <person name="Shu S."/>
            <person name="Song Q."/>
            <person name="Chavarro C."/>
            <person name="Torres-Torres M."/>
            <person name="Geffroy V."/>
            <person name="Moghaddam S.M."/>
            <person name="Gao D."/>
            <person name="Abernathy B."/>
            <person name="Barry K."/>
            <person name="Blair M."/>
            <person name="Brick M.A."/>
            <person name="Chovatia M."/>
            <person name="Gepts P."/>
            <person name="Goodstein D.M."/>
            <person name="Gonzales M."/>
            <person name="Hellsten U."/>
            <person name="Hyten D.L."/>
            <person name="Jia G."/>
            <person name="Kelly J.D."/>
            <person name="Kudrna D."/>
            <person name="Lee R."/>
            <person name="Richard M.M."/>
            <person name="Miklas P.N."/>
            <person name="Osorno J.M."/>
            <person name="Rodrigues J."/>
            <person name="Thareau V."/>
            <person name="Urrea C.A."/>
            <person name="Wang M."/>
            <person name="Yu Y."/>
            <person name="Zhang M."/>
            <person name="Wing R.A."/>
            <person name="Cregan P.B."/>
            <person name="Rokhsar D.S."/>
            <person name="Jackson S.A."/>
        </authorList>
    </citation>
    <scope>NUCLEOTIDE SEQUENCE [LARGE SCALE GENOMIC DNA]</scope>
    <source>
        <strain evidence="8">cv. G19833</strain>
    </source>
</reference>
<evidence type="ECO:0000256" key="5">
    <source>
        <dbReference type="ARBA" id="ARBA00022729"/>
    </source>
</evidence>
<feature type="signal peptide" evidence="6">
    <location>
        <begin position="1"/>
        <end position="20"/>
    </location>
</feature>
<comment type="subcellular location">
    <subcellularLocation>
        <location evidence="1 6">Secreted</location>
    </subcellularLocation>
</comment>
<evidence type="ECO:0000256" key="2">
    <source>
        <dbReference type="ARBA" id="ARBA00005581"/>
    </source>
</evidence>
<sequence length="133" mass="15401">MSVTVKKFFLLFLLVQPSTSISFGPKITVVVQNGLQGGRDMLLHCESADDDLGVQLIHPNNSFQWKFQNNVFGRTLFHCSFQWESVLHKFVIYKTSRDHNTCHICNWIVKEDGPCLIFSGRTDCYNWNSLEER</sequence>
<evidence type="ECO:0000256" key="4">
    <source>
        <dbReference type="ARBA" id="ARBA00022525"/>
    </source>
</evidence>
<evidence type="ECO:0000256" key="6">
    <source>
        <dbReference type="RuleBase" id="RU367044"/>
    </source>
</evidence>
<dbReference type="OMA" id="VNCRSED"/>
<dbReference type="AlphaFoldDB" id="V7AIT0"/>
<dbReference type="InterPro" id="IPR010264">
    <property type="entry name" value="Self-incomp_S1"/>
</dbReference>
<name>V7AIT0_PHAVU</name>
<gene>
    <name evidence="7" type="ORF">PHAVU_011G123100g</name>
</gene>
<accession>V7AIT0</accession>
<dbReference type="eggNOG" id="ENOG502S7CQ">
    <property type="taxonomic scope" value="Eukaryota"/>
</dbReference>
<feature type="chain" id="PRO_5025095015" description="S-protein homolog" evidence="6">
    <location>
        <begin position="21"/>
        <end position="133"/>
    </location>
</feature>
<proteinExistence type="inferred from homology"/>
<dbReference type="OrthoDB" id="1904574at2759"/>